<sequence>MDDMNLKKASFAAGCFWGVEAAFRQLKGVVDTRVGYMGGNFENPKYGDVCSGRTGHAESVEVTYDPSIILYDELLDVFWELHDPTTPNRQGPDIGEQYRSVIFYHNEEQKKLADASKKKLQGSGRYKDDIVTEIVPASKFWTAEKYHQRYLEKRGRRFCGL</sequence>
<dbReference type="InterPro" id="IPR036509">
    <property type="entry name" value="Met_Sox_Rdtase_MsrA_sf"/>
</dbReference>
<dbReference type="eggNOG" id="arCOG02816">
    <property type="taxonomic scope" value="Archaea"/>
</dbReference>
<dbReference type="GO" id="GO:0008113">
    <property type="term" value="F:peptide-methionine (S)-S-oxide reductase activity"/>
    <property type="evidence" value="ECO:0007669"/>
    <property type="project" value="UniProtKB-UniRule"/>
</dbReference>
<comment type="function">
    <text evidence="2">Has an important function as a repair enzyme for proteins that have been inactivated by oxidation. Catalyzes the reversible oxidation-reduction of methionine sulfoxide in proteins to methionine.</text>
</comment>
<evidence type="ECO:0000313" key="5">
    <source>
        <dbReference type="Proteomes" id="UP000009231"/>
    </source>
</evidence>
<dbReference type="HAMAP" id="MF_01401">
    <property type="entry name" value="MsrA"/>
    <property type="match status" value="1"/>
</dbReference>
<dbReference type="Gene3D" id="3.30.1060.10">
    <property type="entry name" value="Peptide methionine sulphoxide reductase MsrA"/>
    <property type="match status" value="1"/>
</dbReference>
<dbReference type="GO" id="GO:0033744">
    <property type="term" value="F:L-methionine:thioredoxin-disulfide S-oxidoreductase activity"/>
    <property type="evidence" value="ECO:0007669"/>
    <property type="project" value="RHEA"/>
</dbReference>
<comment type="catalytic activity">
    <reaction evidence="2">
        <text>L-methionyl-[protein] + [thioredoxin]-disulfide + H2O = L-methionyl-(S)-S-oxide-[protein] + [thioredoxin]-dithiol</text>
        <dbReference type="Rhea" id="RHEA:14217"/>
        <dbReference type="Rhea" id="RHEA-COMP:10698"/>
        <dbReference type="Rhea" id="RHEA-COMP:10700"/>
        <dbReference type="Rhea" id="RHEA-COMP:12313"/>
        <dbReference type="Rhea" id="RHEA-COMP:12315"/>
        <dbReference type="ChEBI" id="CHEBI:15377"/>
        <dbReference type="ChEBI" id="CHEBI:16044"/>
        <dbReference type="ChEBI" id="CHEBI:29950"/>
        <dbReference type="ChEBI" id="CHEBI:44120"/>
        <dbReference type="ChEBI" id="CHEBI:50058"/>
        <dbReference type="EC" id="1.8.4.11"/>
    </reaction>
</comment>
<gene>
    <name evidence="2" type="primary">msrA</name>
    <name evidence="4" type="ordered locus">MSWAN_0887</name>
</gene>
<dbReference type="HOGENOM" id="CLU_031040_10_2_2"/>
<dbReference type="GeneID" id="10668389"/>
<dbReference type="EMBL" id="CP002772">
    <property type="protein sequence ID" value="AEG17912.1"/>
    <property type="molecule type" value="Genomic_DNA"/>
</dbReference>
<dbReference type="Proteomes" id="UP000009231">
    <property type="component" value="Chromosome"/>
</dbReference>
<dbReference type="NCBIfam" id="TIGR00401">
    <property type="entry name" value="msrA"/>
    <property type="match status" value="1"/>
</dbReference>
<organism evidence="4 5">
    <name type="scientific">Methanobacterium paludis (strain DSM 25820 / JCM 18151 / SWAN1)</name>
    <dbReference type="NCBI Taxonomy" id="868131"/>
    <lineage>
        <taxon>Archaea</taxon>
        <taxon>Methanobacteriati</taxon>
        <taxon>Methanobacteriota</taxon>
        <taxon>Methanomada group</taxon>
        <taxon>Methanobacteria</taxon>
        <taxon>Methanobacteriales</taxon>
        <taxon>Methanobacteriaceae</taxon>
        <taxon>Methanobacterium</taxon>
    </lineage>
</organism>
<dbReference type="OrthoDB" id="7150at2157"/>
<dbReference type="KEGG" id="mew:MSWAN_0887"/>
<dbReference type="SUPFAM" id="SSF55068">
    <property type="entry name" value="Peptide methionine sulfoxide reductase"/>
    <property type="match status" value="1"/>
</dbReference>
<proteinExistence type="inferred from homology"/>
<feature type="active site" evidence="2">
    <location>
        <position position="15"/>
    </location>
</feature>
<dbReference type="PANTHER" id="PTHR43774:SF1">
    <property type="entry name" value="PEPTIDE METHIONINE SULFOXIDE REDUCTASE MSRA 2"/>
    <property type="match status" value="1"/>
</dbReference>
<name>F6D246_METPW</name>
<evidence type="ECO:0000259" key="3">
    <source>
        <dbReference type="Pfam" id="PF01625"/>
    </source>
</evidence>
<dbReference type="InterPro" id="IPR002569">
    <property type="entry name" value="Met_Sox_Rdtase_MsrA_dom"/>
</dbReference>
<dbReference type="PANTHER" id="PTHR43774">
    <property type="entry name" value="PEPTIDE METHIONINE SULFOXIDE REDUCTASE"/>
    <property type="match status" value="1"/>
</dbReference>
<comment type="similarity">
    <text evidence="2">Belongs to the MsrA Met sulfoxide reductase family.</text>
</comment>
<evidence type="ECO:0000313" key="4">
    <source>
        <dbReference type="EMBL" id="AEG17912.1"/>
    </source>
</evidence>
<dbReference type="RefSeq" id="WP_013825414.1">
    <property type="nucleotide sequence ID" value="NC_015574.1"/>
</dbReference>
<comment type="catalytic activity">
    <reaction evidence="2">
        <text>[thioredoxin]-disulfide + L-methionine + H2O = L-methionine (S)-S-oxide + [thioredoxin]-dithiol</text>
        <dbReference type="Rhea" id="RHEA:19993"/>
        <dbReference type="Rhea" id="RHEA-COMP:10698"/>
        <dbReference type="Rhea" id="RHEA-COMP:10700"/>
        <dbReference type="ChEBI" id="CHEBI:15377"/>
        <dbReference type="ChEBI" id="CHEBI:29950"/>
        <dbReference type="ChEBI" id="CHEBI:50058"/>
        <dbReference type="ChEBI" id="CHEBI:57844"/>
        <dbReference type="ChEBI" id="CHEBI:58772"/>
        <dbReference type="EC" id="1.8.4.11"/>
    </reaction>
</comment>
<keyword evidence="1 2" id="KW-0560">Oxidoreductase</keyword>
<evidence type="ECO:0000256" key="1">
    <source>
        <dbReference type="ARBA" id="ARBA00023002"/>
    </source>
</evidence>
<reference evidence="4 5" key="1">
    <citation type="journal article" date="2014" name="Int. J. Syst. Evol. Microbiol.">
        <title>Methanobacterium paludis sp. nov. and a novel strain of Methanobacterium lacus isolated from northern peatlands.</title>
        <authorList>
            <person name="Cadillo-Quiroz H."/>
            <person name="Brauer S.L."/>
            <person name="Goodson N."/>
            <person name="Yavitt J.B."/>
            <person name="Zinder S.H."/>
        </authorList>
    </citation>
    <scope>NUCLEOTIDE SEQUENCE [LARGE SCALE GENOMIC DNA]</scope>
    <source>
        <strain evidence="5">DSM 25820 / JCM 18151 / SWAN1</strain>
    </source>
</reference>
<evidence type="ECO:0000256" key="2">
    <source>
        <dbReference type="HAMAP-Rule" id="MF_01401"/>
    </source>
</evidence>
<dbReference type="Pfam" id="PF01625">
    <property type="entry name" value="PMSR"/>
    <property type="match status" value="1"/>
</dbReference>
<accession>F6D246</accession>
<feature type="domain" description="Peptide methionine sulphoxide reductase MsrA" evidence="3">
    <location>
        <begin position="8"/>
        <end position="159"/>
    </location>
</feature>
<dbReference type="AlphaFoldDB" id="F6D246"/>
<protein>
    <recommendedName>
        <fullName evidence="2">Peptide methionine sulfoxide reductase MsrA</fullName>
        <shortName evidence="2">Protein-methionine-S-oxide reductase</shortName>
        <ecNumber evidence="2">1.8.4.11</ecNumber>
    </recommendedName>
    <alternativeName>
        <fullName evidence="2">Peptide-methionine (S)-S-oxide reductase</fullName>
        <shortName evidence="2">Peptide Met(O) reductase</shortName>
    </alternativeName>
</protein>
<keyword evidence="5" id="KW-1185">Reference proteome</keyword>
<dbReference type="EC" id="1.8.4.11" evidence="2"/>
<dbReference type="STRING" id="868131.MSWAN_0887"/>